<dbReference type="AlphaFoldDB" id="A0AAV2CZ06"/>
<dbReference type="PANTHER" id="PTHR31286:SF180">
    <property type="entry name" value="OS10G0362600 PROTEIN"/>
    <property type="match status" value="1"/>
</dbReference>
<dbReference type="SUPFAM" id="SSF57756">
    <property type="entry name" value="Retrovirus zinc finger-like domains"/>
    <property type="match status" value="1"/>
</dbReference>
<proteinExistence type="predicted"/>
<feature type="compositionally biased region" description="Basic and acidic residues" evidence="2">
    <location>
        <begin position="310"/>
        <end position="328"/>
    </location>
</feature>
<evidence type="ECO:0000259" key="3">
    <source>
        <dbReference type="PROSITE" id="PS50158"/>
    </source>
</evidence>
<feature type="compositionally biased region" description="Basic and acidic residues" evidence="2">
    <location>
        <begin position="258"/>
        <end position="273"/>
    </location>
</feature>
<keyword evidence="1" id="KW-0862">Zinc</keyword>
<keyword evidence="1" id="KW-0863">Zinc-finger</keyword>
<sequence length="393" mass="44607">MSHVSDDQVVQFSLEEVHSTKYRSSSSVLGRLFSANPFTTRDLREALDAPWQGKSRLQVMGARFGLFEIVLPNEASKNWVLKRSPWVINDCLLHVRAWSPTITKQVFDELAVAPFHVQLWDIKEDCCTQQFGRKVANDTIREVLETGVFACQESDQCFVKVCALINFSKPLRSQVMAANEEIGCFWVSLKYEQLPSFCFRCGRVGHFQRECVFDPPTRKEKFGMHMSTRRKGVKIYAADEENPPTVWVNKTLRQPIMAREELPRRPASRETASKEGGQVKSMLEAAAFEMQVNRPVRGGHRGGGSSGQEQPREVRKVVAPREEVDSPTRHRSSPSGFAISKFVRMPRLSRAAAPVARSWTSRAWSNPVDRLGSRMTRLGENTRHRVQSAVNSR</sequence>
<evidence type="ECO:0000313" key="5">
    <source>
        <dbReference type="Proteomes" id="UP001497516"/>
    </source>
</evidence>
<dbReference type="Pfam" id="PF14111">
    <property type="entry name" value="DUF4283"/>
    <property type="match status" value="1"/>
</dbReference>
<feature type="region of interest" description="Disordered" evidence="2">
    <location>
        <begin position="258"/>
        <end position="279"/>
    </location>
</feature>
<dbReference type="PANTHER" id="PTHR31286">
    <property type="entry name" value="GLYCINE-RICH CELL WALL STRUCTURAL PROTEIN 1.8-LIKE"/>
    <property type="match status" value="1"/>
</dbReference>
<keyword evidence="1" id="KW-0479">Metal-binding</keyword>
<dbReference type="InterPro" id="IPR025558">
    <property type="entry name" value="DUF4283"/>
</dbReference>
<evidence type="ECO:0000256" key="2">
    <source>
        <dbReference type="SAM" id="MobiDB-lite"/>
    </source>
</evidence>
<dbReference type="EMBL" id="OZ034814">
    <property type="protein sequence ID" value="CAL1361103.1"/>
    <property type="molecule type" value="Genomic_DNA"/>
</dbReference>
<keyword evidence="5" id="KW-1185">Reference proteome</keyword>
<name>A0AAV2CZ06_9ROSI</name>
<dbReference type="GO" id="GO:0003676">
    <property type="term" value="F:nucleic acid binding"/>
    <property type="evidence" value="ECO:0007669"/>
    <property type="project" value="InterPro"/>
</dbReference>
<evidence type="ECO:0000256" key="1">
    <source>
        <dbReference type="PROSITE-ProRule" id="PRU00047"/>
    </source>
</evidence>
<dbReference type="InterPro" id="IPR001878">
    <property type="entry name" value="Znf_CCHC"/>
</dbReference>
<feature type="domain" description="CCHC-type" evidence="3">
    <location>
        <begin position="198"/>
        <end position="211"/>
    </location>
</feature>
<dbReference type="InterPro" id="IPR025836">
    <property type="entry name" value="Zn_knuckle_CX2CX4HX4C"/>
</dbReference>
<dbReference type="Pfam" id="PF14392">
    <property type="entry name" value="zf-CCHC_4"/>
    <property type="match status" value="1"/>
</dbReference>
<protein>
    <recommendedName>
        <fullName evidence="3">CCHC-type domain-containing protein</fullName>
    </recommendedName>
</protein>
<gene>
    <name evidence="4" type="ORF">LTRI10_LOCUS8496</name>
</gene>
<dbReference type="Proteomes" id="UP001497516">
    <property type="component" value="Chromosome 10"/>
</dbReference>
<dbReference type="PROSITE" id="PS50158">
    <property type="entry name" value="ZF_CCHC"/>
    <property type="match status" value="1"/>
</dbReference>
<accession>A0AAV2CZ06</accession>
<evidence type="ECO:0000313" key="4">
    <source>
        <dbReference type="EMBL" id="CAL1361103.1"/>
    </source>
</evidence>
<dbReference type="InterPro" id="IPR040256">
    <property type="entry name" value="At4g02000-like"/>
</dbReference>
<dbReference type="GO" id="GO:0008270">
    <property type="term" value="F:zinc ion binding"/>
    <property type="evidence" value="ECO:0007669"/>
    <property type="project" value="UniProtKB-KW"/>
</dbReference>
<dbReference type="InterPro" id="IPR036875">
    <property type="entry name" value="Znf_CCHC_sf"/>
</dbReference>
<organism evidence="4 5">
    <name type="scientific">Linum trigynum</name>
    <dbReference type="NCBI Taxonomy" id="586398"/>
    <lineage>
        <taxon>Eukaryota</taxon>
        <taxon>Viridiplantae</taxon>
        <taxon>Streptophyta</taxon>
        <taxon>Embryophyta</taxon>
        <taxon>Tracheophyta</taxon>
        <taxon>Spermatophyta</taxon>
        <taxon>Magnoliopsida</taxon>
        <taxon>eudicotyledons</taxon>
        <taxon>Gunneridae</taxon>
        <taxon>Pentapetalae</taxon>
        <taxon>rosids</taxon>
        <taxon>fabids</taxon>
        <taxon>Malpighiales</taxon>
        <taxon>Linaceae</taxon>
        <taxon>Linum</taxon>
    </lineage>
</organism>
<reference evidence="4 5" key="1">
    <citation type="submission" date="2024-04" db="EMBL/GenBank/DDBJ databases">
        <authorList>
            <person name="Fracassetti M."/>
        </authorList>
    </citation>
    <scope>NUCLEOTIDE SEQUENCE [LARGE SCALE GENOMIC DNA]</scope>
</reference>
<feature type="region of interest" description="Disordered" evidence="2">
    <location>
        <begin position="294"/>
        <end position="337"/>
    </location>
</feature>